<dbReference type="GO" id="GO:0042765">
    <property type="term" value="C:GPI-anchor transamidase complex"/>
    <property type="evidence" value="ECO:0007669"/>
    <property type="project" value="InterPro"/>
</dbReference>
<evidence type="ECO:0000256" key="8">
    <source>
        <dbReference type="ARBA" id="ARBA00023034"/>
    </source>
</evidence>
<keyword evidence="5" id="KW-0812">Transmembrane</keyword>
<dbReference type="GO" id="GO:0006506">
    <property type="term" value="P:GPI anchor biosynthetic process"/>
    <property type="evidence" value="ECO:0007669"/>
    <property type="project" value="UniProtKB-UniPathway"/>
</dbReference>
<gene>
    <name evidence="10" type="ORF">NMOB1V02_LOCUS3795</name>
</gene>
<comment type="subcellular location">
    <subcellularLocation>
        <location evidence="1">Golgi apparatus membrane</location>
        <topology evidence="1">Single-pass type IV membrane protein</topology>
    </subcellularLocation>
</comment>
<dbReference type="EMBL" id="OA882567">
    <property type="protein sequence ID" value="CAD7276016.1"/>
    <property type="molecule type" value="Genomic_DNA"/>
</dbReference>
<accession>A0A7R9GCN9</accession>
<dbReference type="GO" id="GO:0005801">
    <property type="term" value="C:cis-Golgi network"/>
    <property type="evidence" value="ECO:0007669"/>
    <property type="project" value="InterPro"/>
</dbReference>
<protein>
    <recommendedName>
        <fullName evidence="3">Golgi SNAP receptor complex member 1</fullName>
    </recommendedName>
</protein>
<dbReference type="Pfam" id="PF10510">
    <property type="entry name" value="PIG-S"/>
    <property type="match status" value="1"/>
</dbReference>
<evidence type="ECO:0000256" key="2">
    <source>
        <dbReference type="ARBA" id="ARBA00008473"/>
    </source>
</evidence>
<keyword evidence="11" id="KW-1185">Reference proteome</keyword>
<keyword evidence="4" id="KW-0813">Transport</keyword>
<proteinExistence type="inferred from homology"/>
<dbReference type="GO" id="GO:0048219">
    <property type="term" value="P:inter-Golgi cisterna vesicle-mediated transport"/>
    <property type="evidence" value="ECO:0007669"/>
    <property type="project" value="TreeGrafter"/>
</dbReference>
<keyword evidence="7" id="KW-1133">Transmembrane helix</keyword>
<evidence type="ECO:0000256" key="1">
    <source>
        <dbReference type="ARBA" id="ARBA00004409"/>
    </source>
</evidence>
<evidence type="ECO:0000256" key="4">
    <source>
        <dbReference type="ARBA" id="ARBA00022448"/>
    </source>
</evidence>
<keyword evidence="9" id="KW-0472">Membrane</keyword>
<dbReference type="CDD" id="cd15864">
    <property type="entry name" value="SNARE_GS28"/>
    <property type="match status" value="1"/>
</dbReference>
<dbReference type="UniPathway" id="UPA00196"/>
<dbReference type="InterPro" id="IPR023601">
    <property type="entry name" value="Golgi_SNAP_su1"/>
</dbReference>
<evidence type="ECO:0000313" key="11">
    <source>
        <dbReference type="Proteomes" id="UP000678499"/>
    </source>
</evidence>
<dbReference type="OrthoDB" id="28748at2759"/>
<dbReference type="Proteomes" id="UP000678499">
    <property type="component" value="Unassembled WGS sequence"/>
</dbReference>
<dbReference type="GO" id="GO:0005797">
    <property type="term" value="C:Golgi medial cisterna"/>
    <property type="evidence" value="ECO:0007669"/>
    <property type="project" value="TreeGrafter"/>
</dbReference>
<comment type="similarity">
    <text evidence="2">Belongs to the GOSR1 family.</text>
</comment>
<evidence type="ECO:0000256" key="6">
    <source>
        <dbReference type="ARBA" id="ARBA00022927"/>
    </source>
</evidence>
<evidence type="ECO:0000256" key="9">
    <source>
        <dbReference type="ARBA" id="ARBA00023136"/>
    </source>
</evidence>
<keyword evidence="8" id="KW-0333">Golgi apparatus</keyword>
<dbReference type="GO" id="GO:0000139">
    <property type="term" value="C:Golgi membrane"/>
    <property type="evidence" value="ECO:0007669"/>
    <property type="project" value="UniProtKB-SubCell"/>
</dbReference>
<evidence type="ECO:0000256" key="3">
    <source>
        <dbReference type="ARBA" id="ARBA00015612"/>
    </source>
</evidence>
<evidence type="ECO:0000256" key="5">
    <source>
        <dbReference type="ARBA" id="ARBA00022692"/>
    </source>
</evidence>
<dbReference type="EMBL" id="CAJPEX010000530">
    <property type="protein sequence ID" value="CAG0916168.1"/>
    <property type="molecule type" value="Genomic_DNA"/>
</dbReference>
<name>A0A7R9GCN9_9CRUS</name>
<reference evidence="10" key="1">
    <citation type="submission" date="2020-11" db="EMBL/GenBank/DDBJ databases">
        <authorList>
            <person name="Tran Van P."/>
        </authorList>
    </citation>
    <scope>NUCLEOTIDE SEQUENCE</scope>
</reference>
<dbReference type="InterPro" id="IPR006594">
    <property type="entry name" value="LisH"/>
</dbReference>
<dbReference type="PANTHER" id="PTHR21094:SF2">
    <property type="entry name" value="GOLGI SNAP RECEPTOR COMPLEX MEMBER 1"/>
    <property type="match status" value="1"/>
</dbReference>
<dbReference type="PROSITE" id="PS50896">
    <property type="entry name" value="LISH"/>
    <property type="match status" value="1"/>
</dbReference>
<evidence type="ECO:0000313" key="10">
    <source>
        <dbReference type="EMBL" id="CAD7276016.1"/>
    </source>
</evidence>
<dbReference type="InterPro" id="IPR019540">
    <property type="entry name" value="PtdIno-glycan_biosynth_class_S"/>
</dbReference>
<sequence>MDSTAWDDLRKQANHLENELDLKLVAFSKLGAGLGTTIIDETSDTSPLIAKDNKFDTLTSEIEQILAKLTAINDQMSSLPLTTTASIHTVQRHRDILQDYVQEFHRTKNNIQACRNREELLGGANQTSGLSRRMDFLLKESNHLQNSDRLIDEQINTALELTAINDQMSSLPLTTTASIHTVQRHRDILQDYVQEFHRTKNNIQACRNREELLGGANQTSGLSRRMDFLLKESNHLQNSDRLIDEQINTALEVKEHLHSQRAAMKLIQTKMNDMANRFPMLNSLVQRINFRKRRDSIIIGSNFSVWKLIFEYQSTGFSLAGNSDSDMKIFSFLTSNKSGTSADKTGPDRGLTNEQALSIACYIFVVGVIGIPLWWKTTEVYRVHVPHGDIKALQDFRFVNKIPIKIFLTGETPEFERLPAEISSLTNDDVEYIPQEFHLPANWTQLTNSFRTLESFETKGLEFPQRKDWNEMPGVIRIWEMPSDSINMKGRDVVIGARRNVFLRGRHGVASPYLIPTLLQMIGDSSLRRIKYSGHGDDGDVDAITRVHSSGSYDVIFSLVNPDPAKIRVPWKFPEMLQGTMPSLLSSSITFSQMHSEEAYLRPFIDHLEGLAEFNIESQNMYEAAVVNAGDMRRSGGIFWSQEHRCFIFPDTLSSQIITRLESKLGSFLSTNPALQFVLYINHYKENQGPLKIGRVGKTGYEFSPTNAFISPRWGGFLIANEVVRNISAQTDLRMSGREVMSVFIAQLRRLLGFPSLKLFNELEPNAVGTNKMGIQSSRGWELDQLKRIRTLENTLGSIDTLTALSDLLDEIGNLVIRDEIGTEIQKAVSSIRAVHEFLENSDLENAFRASLVALESSDKAFFDESLLELLYFPGDQKCIRGLHTAIFAGGHSSDLIDTPVVALVAKQKALKTEFRLFTGTHALMDACAAVDRDVTKVIEKFNNLKSSIVRHCDDAYSKLDNIRDVLTANPEASMSVAEVFRLTGAVNGAKEMAQKVAAQHRDLHNAVSKVGKAIDRNFSADYGAATGECAFTSPDCQAHLNQGIYNHFLQQGLLDIAENLVENFSADYGAATGECAFTSPDCQAHLNQGIYNHFLQQGLLDIAENLVEETGVNQDPEKKKPFVELKRITEALKDKELGPALEWALVHRDILLKKDPLEW</sequence>
<organism evidence="10">
    <name type="scientific">Notodromas monacha</name>
    <dbReference type="NCBI Taxonomy" id="399045"/>
    <lineage>
        <taxon>Eukaryota</taxon>
        <taxon>Metazoa</taxon>
        <taxon>Ecdysozoa</taxon>
        <taxon>Arthropoda</taxon>
        <taxon>Crustacea</taxon>
        <taxon>Oligostraca</taxon>
        <taxon>Ostracoda</taxon>
        <taxon>Podocopa</taxon>
        <taxon>Podocopida</taxon>
        <taxon>Cypridocopina</taxon>
        <taxon>Cypridoidea</taxon>
        <taxon>Cyprididae</taxon>
        <taxon>Notodromas</taxon>
    </lineage>
</organism>
<dbReference type="GO" id="GO:0016255">
    <property type="term" value="P:attachment of GPI anchor to protein"/>
    <property type="evidence" value="ECO:0007669"/>
    <property type="project" value="InterPro"/>
</dbReference>
<dbReference type="GO" id="GO:0006906">
    <property type="term" value="P:vesicle fusion"/>
    <property type="evidence" value="ECO:0007669"/>
    <property type="project" value="TreeGrafter"/>
</dbReference>
<keyword evidence="6" id="KW-0653">Protein transport</keyword>
<evidence type="ECO:0000256" key="7">
    <source>
        <dbReference type="ARBA" id="ARBA00022989"/>
    </source>
</evidence>
<dbReference type="Pfam" id="PF12352">
    <property type="entry name" value="V-SNARE_C"/>
    <property type="match status" value="1"/>
</dbReference>
<dbReference type="GO" id="GO:0006888">
    <property type="term" value="P:endoplasmic reticulum to Golgi vesicle-mediated transport"/>
    <property type="evidence" value="ECO:0007669"/>
    <property type="project" value="InterPro"/>
</dbReference>
<dbReference type="GO" id="GO:0005484">
    <property type="term" value="F:SNAP receptor activity"/>
    <property type="evidence" value="ECO:0007669"/>
    <property type="project" value="TreeGrafter"/>
</dbReference>
<dbReference type="GO" id="GO:0015031">
    <property type="term" value="P:protein transport"/>
    <property type="evidence" value="ECO:0007669"/>
    <property type="project" value="UniProtKB-KW"/>
</dbReference>
<dbReference type="GO" id="GO:0031201">
    <property type="term" value="C:SNARE complex"/>
    <property type="evidence" value="ECO:0007669"/>
    <property type="project" value="TreeGrafter"/>
</dbReference>
<dbReference type="PANTHER" id="PTHR21094">
    <property type="entry name" value="GOS-28 SNARE- RELATED"/>
    <property type="match status" value="1"/>
</dbReference>
<dbReference type="AlphaFoldDB" id="A0A7R9GCN9"/>